<organism evidence="1">
    <name type="scientific">Timema genevievae</name>
    <name type="common">Walking stick</name>
    <dbReference type="NCBI Taxonomy" id="629358"/>
    <lineage>
        <taxon>Eukaryota</taxon>
        <taxon>Metazoa</taxon>
        <taxon>Ecdysozoa</taxon>
        <taxon>Arthropoda</taxon>
        <taxon>Hexapoda</taxon>
        <taxon>Insecta</taxon>
        <taxon>Pterygota</taxon>
        <taxon>Neoptera</taxon>
        <taxon>Polyneoptera</taxon>
        <taxon>Phasmatodea</taxon>
        <taxon>Timematodea</taxon>
        <taxon>Timematoidea</taxon>
        <taxon>Timematidae</taxon>
        <taxon>Timema</taxon>
    </lineage>
</organism>
<protein>
    <submittedName>
        <fullName evidence="1">Uncharacterized protein</fullName>
    </submittedName>
</protein>
<reference evidence="1" key="1">
    <citation type="submission" date="2020-11" db="EMBL/GenBank/DDBJ databases">
        <authorList>
            <person name="Tran Van P."/>
        </authorList>
    </citation>
    <scope>NUCLEOTIDE SEQUENCE</scope>
</reference>
<gene>
    <name evidence="1" type="ORF">TGEB3V08_LOCUS5589</name>
</gene>
<name>A0A7R9PLK0_TIMGE</name>
<sequence>MKLAHSIQFQLLSPSQLMNPNNSLLWTEVLVGYHNHFCCEDFLNDTFKTTWNTSANVTAIDEPRPETYIVPILFSMIFCGGCVG</sequence>
<dbReference type="EMBL" id="OE841110">
    <property type="protein sequence ID" value="CAD7594199.1"/>
    <property type="molecule type" value="Genomic_DNA"/>
</dbReference>
<evidence type="ECO:0000313" key="1">
    <source>
        <dbReference type="EMBL" id="CAD7594199.1"/>
    </source>
</evidence>
<accession>A0A7R9PLK0</accession>
<dbReference type="AlphaFoldDB" id="A0A7R9PLK0"/>
<proteinExistence type="predicted"/>